<keyword evidence="4" id="KW-1185">Reference proteome</keyword>
<evidence type="ECO:0000256" key="1">
    <source>
        <dbReference type="SAM" id="MobiDB-lite"/>
    </source>
</evidence>
<protein>
    <submittedName>
        <fullName evidence="3">Uncharacterized protein</fullName>
    </submittedName>
</protein>
<gene>
    <name evidence="3" type="ORF">DFH07DRAFT_802556</name>
</gene>
<comment type="caution">
    <text evidence="3">The sequence shown here is derived from an EMBL/GenBank/DDBJ whole genome shotgun (WGS) entry which is preliminary data.</text>
</comment>
<evidence type="ECO:0000313" key="4">
    <source>
        <dbReference type="Proteomes" id="UP001215280"/>
    </source>
</evidence>
<sequence length="355" mass="38739">MASFAQFLNNDGIHMEPAEFIGIIAGGVVLLILLIATIIYLHRRSKRRSKLEMITGEFDKSAWNVVSLTRPHPPLPPQQSSRPSWGDPESQKDVVGRQVRQQEQTYMQLMSDLRRPSSRTDTPPLPSQAPREPYGMPRMVQRDPTQVTLPRSPLTALYPAVAAPTPPPVATLAPPGARAGGAQLKRGPSVRSLDSASEYSVASAPSDLQERTYQPFNLGLATIPASPSTPTKWPSSPGSYVWPKRQRTSLMREELAPETYAKVRWRTDENSIEPDVAIPVAQALAPAIRSVSSPTSPGPTLRINVPPSVQYLDNPDSAATGQFYTPNTAQFYADASATSSSPTVRTPTVRTPKPF</sequence>
<proteinExistence type="predicted"/>
<evidence type="ECO:0000313" key="3">
    <source>
        <dbReference type="EMBL" id="KAJ7772609.1"/>
    </source>
</evidence>
<dbReference type="Proteomes" id="UP001215280">
    <property type="component" value="Unassembled WGS sequence"/>
</dbReference>
<feature type="region of interest" description="Disordered" evidence="1">
    <location>
        <begin position="111"/>
        <end position="138"/>
    </location>
</feature>
<accession>A0AAD7JVM8</accession>
<reference evidence="3" key="1">
    <citation type="submission" date="2023-03" db="EMBL/GenBank/DDBJ databases">
        <title>Massive genome expansion in bonnet fungi (Mycena s.s.) driven by repeated elements and novel gene families across ecological guilds.</title>
        <authorList>
            <consortium name="Lawrence Berkeley National Laboratory"/>
            <person name="Harder C.B."/>
            <person name="Miyauchi S."/>
            <person name="Viragh M."/>
            <person name="Kuo A."/>
            <person name="Thoen E."/>
            <person name="Andreopoulos B."/>
            <person name="Lu D."/>
            <person name="Skrede I."/>
            <person name="Drula E."/>
            <person name="Henrissat B."/>
            <person name="Morin E."/>
            <person name="Kohler A."/>
            <person name="Barry K."/>
            <person name="LaButti K."/>
            <person name="Morin E."/>
            <person name="Salamov A."/>
            <person name="Lipzen A."/>
            <person name="Mereny Z."/>
            <person name="Hegedus B."/>
            <person name="Baldrian P."/>
            <person name="Stursova M."/>
            <person name="Weitz H."/>
            <person name="Taylor A."/>
            <person name="Grigoriev I.V."/>
            <person name="Nagy L.G."/>
            <person name="Martin F."/>
            <person name="Kauserud H."/>
        </authorList>
    </citation>
    <scope>NUCLEOTIDE SEQUENCE</scope>
    <source>
        <strain evidence="3">CBHHK188m</strain>
    </source>
</reference>
<keyword evidence="2" id="KW-0472">Membrane</keyword>
<dbReference type="EMBL" id="JARJLG010000019">
    <property type="protein sequence ID" value="KAJ7772609.1"/>
    <property type="molecule type" value="Genomic_DNA"/>
</dbReference>
<name>A0AAD7JVM8_9AGAR</name>
<evidence type="ECO:0000256" key="2">
    <source>
        <dbReference type="SAM" id="Phobius"/>
    </source>
</evidence>
<dbReference type="AlphaFoldDB" id="A0AAD7JVM8"/>
<keyword evidence="2" id="KW-0812">Transmembrane</keyword>
<organism evidence="3 4">
    <name type="scientific">Mycena maculata</name>
    <dbReference type="NCBI Taxonomy" id="230809"/>
    <lineage>
        <taxon>Eukaryota</taxon>
        <taxon>Fungi</taxon>
        <taxon>Dikarya</taxon>
        <taxon>Basidiomycota</taxon>
        <taxon>Agaricomycotina</taxon>
        <taxon>Agaricomycetes</taxon>
        <taxon>Agaricomycetidae</taxon>
        <taxon>Agaricales</taxon>
        <taxon>Marasmiineae</taxon>
        <taxon>Mycenaceae</taxon>
        <taxon>Mycena</taxon>
    </lineage>
</organism>
<keyword evidence="2" id="KW-1133">Transmembrane helix</keyword>
<feature type="region of interest" description="Disordered" evidence="1">
    <location>
        <begin position="69"/>
        <end position="99"/>
    </location>
</feature>
<feature type="transmembrane region" description="Helical" evidence="2">
    <location>
        <begin position="20"/>
        <end position="41"/>
    </location>
</feature>
<feature type="compositionally biased region" description="Low complexity" evidence="1">
    <location>
        <begin position="335"/>
        <end position="355"/>
    </location>
</feature>
<feature type="region of interest" description="Disordered" evidence="1">
    <location>
        <begin position="334"/>
        <end position="355"/>
    </location>
</feature>